<dbReference type="EMBL" id="JAAHBU010000418">
    <property type="protein sequence ID" value="NER66229.1"/>
    <property type="molecule type" value="Genomic_DNA"/>
</dbReference>
<gene>
    <name evidence="1" type="ORF">G3435_11370</name>
    <name evidence="2" type="ORF">G3436_23190</name>
</gene>
<dbReference type="Proteomes" id="UP000482634">
    <property type="component" value="Unassembled WGS sequence"/>
</dbReference>
<evidence type="ECO:0000313" key="3">
    <source>
        <dbReference type="Proteomes" id="UP000480410"/>
    </source>
</evidence>
<sequence length="262" mass="29061">MNTSNLDVFPDEAQCDAFFASLKPHNGASTMRMSRLASGPSLADDLGDVALMSTESPVVLAFADGLSADKREMAMNAALFAEVYANDSHDRDSAAVAWMKAYREAMLQAGWFMGSTDSETYTANSMNLTMDSVVLDIVASVAGANAAALLPLISKTFEKIHARQELITLFDKNSTTATKNSCRILPCLESENGMAVSLFIGLEFEKSDLEGGSLFWKWKKHNLEIQKVATMVNWNMDRYKRNEEKILRYLDRDSDDFFAKIM</sequence>
<keyword evidence="4" id="KW-1185">Reference proteome</keyword>
<accession>A0A6M0CX74</accession>
<name>A0A6B3NVQ9_9PSED</name>
<dbReference type="Proteomes" id="UP000480410">
    <property type="component" value="Unassembled WGS sequence"/>
</dbReference>
<organism evidence="2 4">
    <name type="scientific">Pseudomonas brassicae</name>
    <dbReference type="NCBI Taxonomy" id="2708063"/>
    <lineage>
        <taxon>Bacteria</taxon>
        <taxon>Pseudomonadati</taxon>
        <taxon>Pseudomonadota</taxon>
        <taxon>Gammaproteobacteria</taxon>
        <taxon>Pseudomonadales</taxon>
        <taxon>Pseudomonadaceae</taxon>
        <taxon>Pseudomonas</taxon>
    </lineage>
</organism>
<evidence type="ECO:0000313" key="4">
    <source>
        <dbReference type="Proteomes" id="UP000482634"/>
    </source>
</evidence>
<proteinExistence type="predicted"/>
<evidence type="ECO:0000313" key="2">
    <source>
        <dbReference type="EMBL" id="NER66229.1"/>
    </source>
</evidence>
<evidence type="ECO:0000313" key="1">
    <source>
        <dbReference type="EMBL" id="NER60424.1"/>
    </source>
</evidence>
<accession>A0A6B3NVQ9</accession>
<reference evidence="3 4" key="1">
    <citation type="submission" date="2020-02" db="EMBL/GenBank/DDBJ databases">
        <title>Broccoli isolated Pseudomonas sp.</title>
        <authorList>
            <person name="Fujikawa T."/>
            <person name="Sawada H."/>
        </authorList>
    </citation>
    <scope>NUCLEOTIDE SEQUENCE [LARGE SCALE GENOMIC DNA]</scope>
    <source>
        <strain evidence="2 4">MAFF212427</strain>
        <strain evidence="1 3">MAFF212428</strain>
    </source>
</reference>
<protein>
    <submittedName>
        <fullName evidence="2">Uncharacterized protein</fullName>
    </submittedName>
</protein>
<dbReference type="RefSeq" id="WP_163949954.1">
    <property type="nucleotide sequence ID" value="NZ_JAAHBU010000418.1"/>
</dbReference>
<comment type="caution">
    <text evidence="2">The sequence shown here is derived from an EMBL/GenBank/DDBJ whole genome shotgun (WGS) entry which is preliminary data.</text>
</comment>
<dbReference type="EMBL" id="JAAHBV010000228">
    <property type="protein sequence ID" value="NER60424.1"/>
    <property type="molecule type" value="Genomic_DNA"/>
</dbReference>
<dbReference type="AlphaFoldDB" id="A0A6B3NVQ9"/>